<keyword evidence="2" id="KW-1185">Reference proteome</keyword>
<dbReference type="Proteomes" id="UP001500582">
    <property type="component" value="Unassembled WGS sequence"/>
</dbReference>
<gene>
    <name evidence="1" type="ORF">GCM10023149_37930</name>
</gene>
<dbReference type="RefSeq" id="WP_345212743.1">
    <property type="nucleotide sequence ID" value="NZ_BAABFT010000011.1"/>
</dbReference>
<accession>A0ABP8GYP1</accession>
<organism evidence="1 2">
    <name type="scientific">Mucilaginibacter gynuensis</name>
    <dbReference type="NCBI Taxonomy" id="1302236"/>
    <lineage>
        <taxon>Bacteria</taxon>
        <taxon>Pseudomonadati</taxon>
        <taxon>Bacteroidota</taxon>
        <taxon>Sphingobacteriia</taxon>
        <taxon>Sphingobacteriales</taxon>
        <taxon>Sphingobacteriaceae</taxon>
        <taxon>Mucilaginibacter</taxon>
    </lineage>
</organism>
<reference evidence="2" key="1">
    <citation type="journal article" date="2019" name="Int. J. Syst. Evol. Microbiol.">
        <title>The Global Catalogue of Microorganisms (GCM) 10K type strain sequencing project: providing services to taxonomists for standard genome sequencing and annotation.</title>
        <authorList>
            <consortium name="The Broad Institute Genomics Platform"/>
            <consortium name="The Broad Institute Genome Sequencing Center for Infectious Disease"/>
            <person name="Wu L."/>
            <person name="Ma J."/>
        </authorList>
    </citation>
    <scope>NUCLEOTIDE SEQUENCE [LARGE SCALE GENOMIC DNA]</scope>
    <source>
        <strain evidence="2">JCM 17705</strain>
    </source>
</reference>
<protein>
    <recommendedName>
        <fullName evidence="3">Outer membrane protein beta-barrel domain-containing protein</fullName>
    </recommendedName>
</protein>
<evidence type="ECO:0000313" key="2">
    <source>
        <dbReference type="Proteomes" id="UP001500582"/>
    </source>
</evidence>
<evidence type="ECO:0000313" key="1">
    <source>
        <dbReference type="EMBL" id="GAA4331890.1"/>
    </source>
</evidence>
<dbReference type="EMBL" id="BAABFT010000011">
    <property type="protein sequence ID" value="GAA4331890.1"/>
    <property type="molecule type" value="Genomic_DNA"/>
</dbReference>
<comment type="caution">
    <text evidence="1">The sequence shown here is derived from an EMBL/GenBank/DDBJ whole genome shotgun (WGS) entry which is preliminary data.</text>
</comment>
<sequence length="190" mass="20195">MAKDLTVIIEQTNNTTMRNMSKLLATGLTAVALFIGTNVNAQTNAKSAWRLGFGIEGGIPTGDIKDYSNFQLGGTARLQYGAADNLAVTLTSGYYNFFAKSAYSDAGFKDAGVVPVKLGIKTFFTDNLYFGAEAGAGFETNKGGDTKLLLSPALGWADKTWDFGVKYENFSGQGNNYGAVGLRIAYGFGL</sequence>
<name>A0ABP8GYP1_9SPHI</name>
<proteinExistence type="predicted"/>
<evidence type="ECO:0008006" key="3">
    <source>
        <dbReference type="Google" id="ProtNLM"/>
    </source>
</evidence>